<gene>
    <name evidence="1" type="ORF">H9655_14070</name>
</gene>
<proteinExistence type="predicted"/>
<comment type="caution">
    <text evidence="1">The sequence shown here is derived from an EMBL/GenBank/DDBJ whole genome shotgun (WGS) entry which is preliminary data.</text>
</comment>
<organism evidence="1 2">
    <name type="scientific">Cytobacillus stercorigallinarum</name>
    <dbReference type="NCBI Taxonomy" id="2762240"/>
    <lineage>
        <taxon>Bacteria</taxon>
        <taxon>Bacillati</taxon>
        <taxon>Bacillota</taxon>
        <taxon>Bacilli</taxon>
        <taxon>Bacillales</taxon>
        <taxon>Bacillaceae</taxon>
        <taxon>Cytobacillus</taxon>
    </lineage>
</organism>
<protein>
    <submittedName>
        <fullName evidence="1">Thiol-disulfide oxidoreductase DCC family protein</fullName>
    </submittedName>
</protein>
<reference evidence="1 2" key="1">
    <citation type="submission" date="2020-08" db="EMBL/GenBank/DDBJ databases">
        <title>A Genomic Blueprint of the Chicken Gut Microbiome.</title>
        <authorList>
            <person name="Gilroy R."/>
            <person name="Ravi A."/>
            <person name="Getino M."/>
            <person name="Pursley I."/>
            <person name="Horton D.L."/>
            <person name="Alikhan N.-F."/>
            <person name="Baker D."/>
            <person name="Gharbi K."/>
            <person name="Hall N."/>
            <person name="Watson M."/>
            <person name="Adriaenssens E.M."/>
            <person name="Foster-Nyarko E."/>
            <person name="Jarju S."/>
            <person name="Secka A."/>
            <person name="Antonio M."/>
            <person name="Oren A."/>
            <person name="Chaudhuri R."/>
            <person name="La Ragione R.M."/>
            <person name="Hildebrand F."/>
            <person name="Pallen M.J."/>
        </authorList>
    </citation>
    <scope>NUCLEOTIDE SEQUENCE [LARGE SCALE GENOMIC DNA]</scope>
    <source>
        <strain evidence="1 2">Sa5YUA1</strain>
    </source>
</reference>
<dbReference type="EMBL" id="JACSQT010000007">
    <property type="protein sequence ID" value="MBD7938155.1"/>
    <property type="molecule type" value="Genomic_DNA"/>
</dbReference>
<evidence type="ECO:0000313" key="1">
    <source>
        <dbReference type="EMBL" id="MBD7938155.1"/>
    </source>
</evidence>
<dbReference type="RefSeq" id="WP_191815076.1">
    <property type="nucleotide sequence ID" value="NZ_JACSQT010000007.1"/>
</dbReference>
<keyword evidence="2" id="KW-1185">Reference proteome</keyword>
<dbReference type="InterPro" id="IPR007263">
    <property type="entry name" value="DCC1-like"/>
</dbReference>
<dbReference type="PANTHER" id="PTHR33639">
    <property type="entry name" value="THIOL-DISULFIDE OXIDOREDUCTASE DCC"/>
    <property type="match status" value="1"/>
</dbReference>
<evidence type="ECO:0000313" key="2">
    <source>
        <dbReference type="Proteomes" id="UP000657931"/>
    </source>
</evidence>
<name>A0ABR8QRK8_9BACI</name>
<dbReference type="Pfam" id="PF04134">
    <property type="entry name" value="DCC1-like"/>
    <property type="match status" value="1"/>
</dbReference>
<sequence length="130" mass="15517">MSKIILFDGECNFCDQSVQFILKRDHQGEFYFASLQGENGQLLLRKHEIDPATDSFIYIENDRAYDQSTAAIKVLQQLRGMWKLFAVFRIIPKPMRDKVYQFIAKRRYKWFGKKESCRLPSPEIRKRFLD</sequence>
<dbReference type="Proteomes" id="UP000657931">
    <property type="component" value="Unassembled WGS sequence"/>
</dbReference>
<dbReference type="PANTHER" id="PTHR33639:SF2">
    <property type="entry name" value="DUF393 DOMAIN-CONTAINING PROTEIN"/>
    <property type="match status" value="1"/>
</dbReference>
<accession>A0ABR8QRK8</accession>
<dbReference type="InterPro" id="IPR052927">
    <property type="entry name" value="DCC_oxidoreductase"/>
</dbReference>